<dbReference type="GO" id="GO:0005509">
    <property type="term" value="F:calcium ion binding"/>
    <property type="evidence" value="ECO:0007669"/>
    <property type="project" value="InterPro"/>
</dbReference>
<proteinExistence type="predicted"/>
<dbReference type="SMART" id="SM00054">
    <property type="entry name" value="EFh"/>
    <property type="match status" value="2"/>
</dbReference>
<evidence type="ECO:0000256" key="2">
    <source>
        <dbReference type="ARBA" id="ARBA00022737"/>
    </source>
</evidence>
<dbReference type="STRING" id="3476.A0A2P5A4X4"/>
<accession>A0A2P5A4X4</accession>
<dbReference type="FunFam" id="1.10.238.10:FF:000003">
    <property type="entry name" value="Calmodulin A"/>
    <property type="match status" value="1"/>
</dbReference>
<sequence>MADAQKEREEIERIFKLYDSNGDGKISATELGDALKALGSVTAEEVQRMMAEIDTDRDGFISFEEFSDFAHANRGLIKDVAKIF</sequence>
<evidence type="ECO:0000313" key="5">
    <source>
        <dbReference type="EMBL" id="PON31574.1"/>
    </source>
</evidence>
<feature type="domain" description="EF-hand" evidence="4">
    <location>
        <begin position="6"/>
        <end position="41"/>
    </location>
</feature>
<dbReference type="Pfam" id="PF13499">
    <property type="entry name" value="EF-hand_7"/>
    <property type="match status" value="1"/>
</dbReference>
<evidence type="ECO:0000259" key="4">
    <source>
        <dbReference type="PROSITE" id="PS50222"/>
    </source>
</evidence>
<reference evidence="6" key="1">
    <citation type="submission" date="2016-06" db="EMBL/GenBank/DDBJ databases">
        <title>Parallel loss of symbiosis genes in relatives of nitrogen-fixing non-legume Parasponia.</title>
        <authorList>
            <person name="Van Velzen R."/>
            <person name="Holmer R."/>
            <person name="Bu F."/>
            <person name="Rutten L."/>
            <person name="Van Zeijl A."/>
            <person name="Liu W."/>
            <person name="Santuari L."/>
            <person name="Cao Q."/>
            <person name="Sharma T."/>
            <person name="Shen D."/>
            <person name="Roswanjaya Y."/>
            <person name="Wardhani T."/>
            <person name="Kalhor M.S."/>
            <person name="Jansen J."/>
            <person name="Van den Hoogen J."/>
            <person name="Gungor B."/>
            <person name="Hartog M."/>
            <person name="Hontelez J."/>
            <person name="Verver J."/>
            <person name="Yang W.-C."/>
            <person name="Schijlen E."/>
            <person name="Repin R."/>
            <person name="Schilthuizen M."/>
            <person name="Schranz E."/>
            <person name="Heidstra R."/>
            <person name="Miyata K."/>
            <person name="Fedorova E."/>
            <person name="Kohlen W."/>
            <person name="Bisseling T."/>
            <person name="Smit S."/>
            <person name="Geurts R."/>
        </authorList>
    </citation>
    <scope>NUCLEOTIDE SEQUENCE [LARGE SCALE GENOMIC DNA]</scope>
    <source>
        <strain evidence="6">cv. WU1-14</strain>
    </source>
</reference>
<dbReference type="PANTHER" id="PTHR10891">
    <property type="entry name" value="EF-HAND CALCIUM-BINDING DOMAIN CONTAINING PROTEIN"/>
    <property type="match status" value="1"/>
</dbReference>
<name>A0A2P5A4X4_PARAD</name>
<feature type="domain" description="EF-hand" evidence="4">
    <location>
        <begin position="44"/>
        <end position="76"/>
    </location>
</feature>
<dbReference type="SUPFAM" id="SSF47473">
    <property type="entry name" value="EF-hand"/>
    <property type="match status" value="1"/>
</dbReference>
<keyword evidence="2" id="KW-0677">Repeat</keyword>
<evidence type="ECO:0000256" key="1">
    <source>
        <dbReference type="ARBA" id="ARBA00022723"/>
    </source>
</evidence>
<evidence type="ECO:0000313" key="6">
    <source>
        <dbReference type="Proteomes" id="UP000237105"/>
    </source>
</evidence>
<dbReference type="CDD" id="cd00051">
    <property type="entry name" value="EFh"/>
    <property type="match status" value="1"/>
</dbReference>
<keyword evidence="3" id="KW-0106">Calcium</keyword>
<keyword evidence="1" id="KW-0479">Metal-binding</keyword>
<organism evidence="5 6">
    <name type="scientific">Parasponia andersonii</name>
    <name type="common">Sponia andersonii</name>
    <dbReference type="NCBI Taxonomy" id="3476"/>
    <lineage>
        <taxon>Eukaryota</taxon>
        <taxon>Viridiplantae</taxon>
        <taxon>Streptophyta</taxon>
        <taxon>Embryophyta</taxon>
        <taxon>Tracheophyta</taxon>
        <taxon>Spermatophyta</taxon>
        <taxon>Magnoliopsida</taxon>
        <taxon>eudicotyledons</taxon>
        <taxon>Gunneridae</taxon>
        <taxon>Pentapetalae</taxon>
        <taxon>rosids</taxon>
        <taxon>fabids</taxon>
        <taxon>Rosales</taxon>
        <taxon>Cannabaceae</taxon>
        <taxon>Parasponia</taxon>
    </lineage>
</organism>
<dbReference type="InterPro" id="IPR039647">
    <property type="entry name" value="EF_hand_pair_protein_CML-like"/>
</dbReference>
<dbReference type="PROSITE" id="PS50222">
    <property type="entry name" value="EF_HAND_2"/>
    <property type="match status" value="2"/>
</dbReference>
<dbReference type="PROSITE" id="PS00018">
    <property type="entry name" value="EF_HAND_1"/>
    <property type="match status" value="2"/>
</dbReference>
<comment type="caution">
    <text evidence="5">The sequence shown here is derived from an EMBL/GenBank/DDBJ whole genome shotgun (WGS) entry which is preliminary data.</text>
</comment>
<dbReference type="Proteomes" id="UP000237105">
    <property type="component" value="Unassembled WGS sequence"/>
</dbReference>
<dbReference type="AlphaFoldDB" id="A0A2P5A4X4"/>
<dbReference type="OrthoDB" id="26525at2759"/>
<gene>
    <name evidence="5" type="ORF">PanWU01x14_368860</name>
</gene>
<protein>
    <submittedName>
        <fullName evidence="5">Parvalbumin</fullName>
    </submittedName>
</protein>
<keyword evidence="6" id="KW-1185">Reference proteome</keyword>
<dbReference type="Gene3D" id="1.10.238.10">
    <property type="entry name" value="EF-hand"/>
    <property type="match status" value="1"/>
</dbReference>
<dbReference type="InterPro" id="IPR011992">
    <property type="entry name" value="EF-hand-dom_pair"/>
</dbReference>
<evidence type="ECO:0000256" key="3">
    <source>
        <dbReference type="ARBA" id="ARBA00022837"/>
    </source>
</evidence>
<dbReference type="EMBL" id="JXTB01000989">
    <property type="protein sequence ID" value="PON31574.1"/>
    <property type="molecule type" value="Genomic_DNA"/>
</dbReference>
<dbReference type="InterPro" id="IPR002048">
    <property type="entry name" value="EF_hand_dom"/>
</dbReference>
<dbReference type="InterPro" id="IPR018247">
    <property type="entry name" value="EF_Hand_1_Ca_BS"/>
</dbReference>